<reference evidence="2 3" key="1">
    <citation type="journal article" date="2016" name="J. Biotechnol.">
        <title>First complete genome sequence of a species in the genus Microterricola, an extremophilic cold active enzyme producing bacterial strain ERGS5:02 isolated from Sikkim Himalaya.</title>
        <authorList>
            <person name="Himanshu"/>
            <person name="Swarnkar M.K."/>
            <person name="Singh D."/>
            <person name="Kumar R."/>
        </authorList>
    </citation>
    <scope>NUCLEOTIDE SEQUENCE [LARGE SCALE GENOMIC DNA]</scope>
    <source>
        <strain evidence="2 3">ERGS5:02</strain>
    </source>
</reference>
<keyword evidence="1" id="KW-0812">Transmembrane</keyword>
<name>A0A0X8E2J1_9MICO</name>
<keyword evidence="1" id="KW-1133">Transmembrane helix</keyword>
<evidence type="ECO:0000313" key="2">
    <source>
        <dbReference type="EMBL" id="AMB58272.1"/>
    </source>
</evidence>
<organism evidence="2 3">
    <name type="scientific">Microterricola viridarii</name>
    <dbReference type="NCBI Taxonomy" id="412690"/>
    <lineage>
        <taxon>Bacteria</taxon>
        <taxon>Bacillati</taxon>
        <taxon>Actinomycetota</taxon>
        <taxon>Actinomycetes</taxon>
        <taxon>Micrococcales</taxon>
        <taxon>Microbacteriaceae</taxon>
        <taxon>Microterricola</taxon>
    </lineage>
</organism>
<protein>
    <recommendedName>
        <fullName evidence="4">ABC-2 type transport system permease protein</fullName>
    </recommendedName>
</protein>
<gene>
    <name evidence="2" type="ORF">AWU67_04730</name>
</gene>
<dbReference type="AlphaFoldDB" id="A0A0X8E2J1"/>
<evidence type="ECO:0000256" key="1">
    <source>
        <dbReference type="SAM" id="Phobius"/>
    </source>
</evidence>
<keyword evidence="3" id="KW-1185">Reference proteome</keyword>
<dbReference type="OrthoDB" id="3297477at2"/>
<dbReference type="PANTHER" id="PTHR37305:SF1">
    <property type="entry name" value="MEMBRANE PROTEIN"/>
    <property type="match status" value="1"/>
</dbReference>
<reference evidence="3" key="2">
    <citation type="submission" date="2016-01" db="EMBL/GenBank/DDBJ databases">
        <title>First complete genome sequence of a species in the genus Microterricola, an extremophilic cold active enzyme producing strain ERGS5:02 isolated from Sikkim Himalaya.</title>
        <authorList>
            <person name="Kumar R."/>
            <person name="Singh D."/>
            <person name="Swarnkar M.K."/>
        </authorList>
    </citation>
    <scope>NUCLEOTIDE SEQUENCE [LARGE SCALE GENOMIC DNA]</scope>
    <source>
        <strain evidence="3">ERGS5:02</strain>
    </source>
</reference>
<feature type="transmembrane region" description="Helical" evidence="1">
    <location>
        <begin position="130"/>
        <end position="150"/>
    </location>
</feature>
<feature type="transmembrane region" description="Helical" evidence="1">
    <location>
        <begin position="170"/>
        <end position="194"/>
    </location>
</feature>
<feature type="transmembrane region" description="Helical" evidence="1">
    <location>
        <begin position="78"/>
        <end position="102"/>
    </location>
</feature>
<feature type="transmembrane region" description="Helical" evidence="1">
    <location>
        <begin position="253"/>
        <end position="273"/>
    </location>
</feature>
<sequence length="278" mass="28582">MSTTALTPTAARQQTGSRLSFGGVIRSEWIKLRSLRSTVWSYLIVFAIALGMAFLMSSSLSGMVAEGGTGSAAEQRGLLLMCATFGVVFGQLVVAVLGVLVISGEYSTGMIRSTLTAVPRRLPALAAKGLVLLVSTFVVGALSTVGAFLVSSAVLGGQGVSASLTDVDVILPLLGAALYLALVSLVGLGIGAILRNSAGGIATILGLLLLLPMVLQMIPTEWAHDLLPYALMSAGMASFGQSSFSSEITSVPLNLLIVLAWVTVSLIGAAISLKRRDA</sequence>
<evidence type="ECO:0008006" key="4">
    <source>
        <dbReference type="Google" id="ProtNLM"/>
    </source>
</evidence>
<dbReference type="RefSeq" id="WP_067226966.1">
    <property type="nucleotide sequence ID" value="NZ_CP014145.1"/>
</dbReference>
<dbReference type="GO" id="GO:0140359">
    <property type="term" value="F:ABC-type transporter activity"/>
    <property type="evidence" value="ECO:0007669"/>
    <property type="project" value="InterPro"/>
</dbReference>
<dbReference type="EMBL" id="CP014145">
    <property type="protein sequence ID" value="AMB58272.1"/>
    <property type="molecule type" value="Genomic_DNA"/>
</dbReference>
<keyword evidence="1" id="KW-0472">Membrane</keyword>
<dbReference type="PANTHER" id="PTHR37305">
    <property type="entry name" value="INTEGRAL MEMBRANE PROTEIN-RELATED"/>
    <property type="match status" value="1"/>
</dbReference>
<feature type="transmembrane region" description="Helical" evidence="1">
    <location>
        <begin position="201"/>
        <end position="218"/>
    </location>
</feature>
<dbReference type="Proteomes" id="UP000058305">
    <property type="component" value="Chromosome"/>
</dbReference>
<dbReference type="GO" id="GO:0005886">
    <property type="term" value="C:plasma membrane"/>
    <property type="evidence" value="ECO:0007669"/>
    <property type="project" value="UniProtKB-SubCell"/>
</dbReference>
<dbReference type="KEGG" id="mvd:AWU67_04730"/>
<proteinExistence type="predicted"/>
<accession>A0A0X8E2J1</accession>
<feature type="transmembrane region" description="Helical" evidence="1">
    <location>
        <begin position="39"/>
        <end position="58"/>
    </location>
</feature>
<evidence type="ECO:0000313" key="3">
    <source>
        <dbReference type="Proteomes" id="UP000058305"/>
    </source>
</evidence>